<keyword evidence="3 8" id="KW-0547">Nucleotide-binding</keyword>
<proteinExistence type="predicted"/>
<feature type="domain" description="Protein kinase" evidence="10">
    <location>
        <begin position="104"/>
        <end position="479"/>
    </location>
</feature>
<keyword evidence="6 8" id="KW-0067">ATP-binding</keyword>
<dbReference type="CDD" id="cd14014">
    <property type="entry name" value="STKc_PknB_like"/>
    <property type="match status" value="1"/>
</dbReference>
<dbReference type="PROSITE" id="PS50005">
    <property type="entry name" value="TPR"/>
    <property type="match status" value="1"/>
</dbReference>
<dbReference type="InterPro" id="IPR000719">
    <property type="entry name" value="Prot_kinase_dom"/>
</dbReference>
<dbReference type="Pfam" id="PF13432">
    <property type="entry name" value="TPR_16"/>
    <property type="match status" value="1"/>
</dbReference>
<dbReference type="InterPro" id="IPR011990">
    <property type="entry name" value="TPR-like_helical_dom_sf"/>
</dbReference>
<dbReference type="PROSITE" id="PS00107">
    <property type="entry name" value="PROTEIN_KINASE_ATP"/>
    <property type="match status" value="1"/>
</dbReference>
<evidence type="ECO:0000256" key="3">
    <source>
        <dbReference type="ARBA" id="ARBA00022741"/>
    </source>
</evidence>
<name>A0A518GWQ5_9BACT</name>
<dbReference type="Gene3D" id="1.10.510.10">
    <property type="entry name" value="Transferase(Phosphotransferase) domain 1"/>
    <property type="match status" value="2"/>
</dbReference>
<dbReference type="OrthoDB" id="6111975at2"/>
<dbReference type="PANTHER" id="PTHR43289">
    <property type="entry name" value="MITOGEN-ACTIVATED PROTEIN KINASE KINASE KINASE 20-RELATED"/>
    <property type="match status" value="1"/>
</dbReference>
<dbReference type="SUPFAM" id="SSF56112">
    <property type="entry name" value="Protein kinase-like (PK-like)"/>
    <property type="match status" value="1"/>
</dbReference>
<feature type="region of interest" description="Disordered" evidence="9">
    <location>
        <begin position="23"/>
        <end position="98"/>
    </location>
</feature>
<dbReference type="EMBL" id="CP036426">
    <property type="protein sequence ID" value="QDV33013.1"/>
    <property type="molecule type" value="Genomic_DNA"/>
</dbReference>
<accession>A0A518GWQ5</accession>
<evidence type="ECO:0000256" key="2">
    <source>
        <dbReference type="ARBA" id="ARBA00022737"/>
    </source>
</evidence>
<dbReference type="KEGG" id="tpla:ElP_08550"/>
<dbReference type="PROSITE" id="PS50011">
    <property type="entry name" value="PROTEIN_KINASE_DOM"/>
    <property type="match status" value="1"/>
</dbReference>
<evidence type="ECO:0000256" key="5">
    <source>
        <dbReference type="ARBA" id="ARBA00022803"/>
    </source>
</evidence>
<organism evidence="11 12">
    <name type="scientific">Tautonia plasticadhaerens</name>
    <dbReference type="NCBI Taxonomy" id="2527974"/>
    <lineage>
        <taxon>Bacteria</taxon>
        <taxon>Pseudomonadati</taxon>
        <taxon>Planctomycetota</taxon>
        <taxon>Planctomycetia</taxon>
        <taxon>Isosphaerales</taxon>
        <taxon>Isosphaeraceae</taxon>
        <taxon>Tautonia</taxon>
    </lineage>
</organism>
<dbReference type="InterPro" id="IPR011009">
    <property type="entry name" value="Kinase-like_dom_sf"/>
</dbReference>
<dbReference type="SMART" id="SM00220">
    <property type="entry name" value="S_TKc"/>
    <property type="match status" value="1"/>
</dbReference>
<gene>
    <name evidence="11" type="primary">pknB_5</name>
    <name evidence="11" type="ORF">ElP_08550</name>
</gene>
<dbReference type="Proteomes" id="UP000317835">
    <property type="component" value="Chromosome"/>
</dbReference>
<dbReference type="SMART" id="SM00028">
    <property type="entry name" value="TPR"/>
    <property type="match status" value="5"/>
</dbReference>
<dbReference type="RefSeq" id="WP_145267435.1">
    <property type="nucleotide sequence ID" value="NZ_CP036426.1"/>
</dbReference>
<evidence type="ECO:0000256" key="1">
    <source>
        <dbReference type="ARBA" id="ARBA00022679"/>
    </source>
</evidence>
<dbReference type="GO" id="GO:0005524">
    <property type="term" value="F:ATP binding"/>
    <property type="evidence" value="ECO:0007669"/>
    <property type="project" value="UniProtKB-UniRule"/>
</dbReference>
<dbReference type="PANTHER" id="PTHR43289:SF34">
    <property type="entry name" value="SERINE_THREONINE-PROTEIN KINASE YBDM-RELATED"/>
    <property type="match status" value="1"/>
</dbReference>
<protein>
    <submittedName>
        <fullName evidence="11">Serine/threonine-protein kinase PknB</fullName>
        <ecNumber evidence="11">2.7.11.1</ecNumber>
    </submittedName>
</protein>
<dbReference type="InterPro" id="IPR013105">
    <property type="entry name" value="TPR_2"/>
</dbReference>
<dbReference type="PROSITE" id="PS00108">
    <property type="entry name" value="PROTEIN_KINASE_ST"/>
    <property type="match status" value="1"/>
</dbReference>
<evidence type="ECO:0000313" key="12">
    <source>
        <dbReference type="Proteomes" id="UP000317835"/>
    </source>
</evidence>
<feature type="compositionally biased region" description="Pro residues" evidence="9">
    <location>
        <begin position="30"/>
        <end position="57"/>
    </location>
</feature>
<feature type="repeat" description="TPR" evidence="7">
    <location>
        <begin position="763"/>
        <end position="796"/>
    </location>
</feature>
<dbReference type="Gene3D" id="1.25.40.10">
    <property type="entry name" value="Tetratricopeptide repeat domain"/>
    <property type="match status" value="3"/>
</dbReference>
<keyword evidence="5 7" id="KW-0802">TPR repeat</keyword>
<dbReference type="Pfam" id="PF00069">
    <property type="entry name" value="Pkinase"/>
    <property type="match status" value="1"/>
</dbReference>
<feature type="region of interest" description="Disordered" evidence="9">
    <location>
        <begin position="207"/>
        <end position="253"/>
    </location>
</feature>
<dbReference type="InterPro" id="IPR008271">
    <property type="entry name" value="Ser/Thr_kinase_AS"/>
</dbReference>
<dbReference type="GO" id="GO:0004674">
    <property type="term" value="F:protein serine/threonine kinase activity"/>
    <property type="evidence" value="ECO:0007669"/>
    <property type="project" value="UniProtKB-EC"/>
</dbReference>
<dbReference type="Pfam" id="PF07719">
    <property type="entry name" value="TPR_2"/>
    <property type="match status" value="1"/>
</dbReference>
<keyword evidence="12" id="KW-1185">Reference proteome</keyword>
<feature type="binding site" evidence="8">
    <location>
        <position position="134"/>
    </location>
    <ligand>
        <name>ATP</name>
        <dbReference type="ChEBI" id="CHEBI:30616"/>
    </ligand>
</feature>
<evidence type="ECO:0000256" key="8">
    <source>
        <dbReference type="PROSITE-ProRule" id="PRU10141"/>
    </source>
</evidence>
<evidence type="ECO:0000256" key="6">
    <source>
        <dbReference type="ARBA" id="ARBA00022840"/>
    </source>
</evidence>
<evidence type="ECO:0000256" key="9">
    <source>
        <dbReference type="SAM" id="MobiDB-lite"/>
    </source>
</evidence>
<dbReference type="InterPro" id="IPR019734">
    <property type="entry name" value="TPR_rpt"/>
</dbReference>
<dbReference type="SUPFAM" id="SSF48452">
    <property type="entry name" value="TPR-like"/>
    <property type="match status" value="1"/>
</dbReference>
<dbReference type="EC" id="2.7.11.1" evidence="11"/>
<dbReference type="InterPro" id="IPR017441">
    <property type="entry name" value="Protein_kinase_ATP_BS"/>
</dbReference>
<evidence type="ECO:0000256" key="7">
    <source>
        <dbReference type="PROSITE-ProRule" id="PRU00339"/>
    </source>
</evidence>
<evidence type="ECO:0000313" key="11">
    <source>
        <dbReference type="EMBL" id="QDV33013.1"/>
    </source>
</evidence>
<evidence type="ECO:0000256" key="4">
    <source>
        <dbReference type="ARBA" id="ARBA00022777"/>
    </source>
</evidence>
<keyword evidence="2" id="KW-0677">Repeat</keyword>
<sequence>MTDRTPGSRDDRSDLDLARFWDLRLEPGASKPPDPGPGPAPPTRESPVPAGPGPTPIDPSDALDFSLNLFESEPPGPHVGPIARRAPPKSGPRFPGPGERLDDFRILRELGRGAFARVYLAEQLALASRMVALKASSQPVADESQLLARLQHAHIVPIHSVHEDPSTGLHLICMPYLGGANLAQVLEAAGAEARAASVATGGSLVHALDQVGGPPPSLPGNPSGTVRAERREGPRSSAEADDPGRDGAGGASPSKVRSVLARYWARLADWGIGVEEHGPDDPDAEHAQPARVFLKRASSIQASAWIAARLAEGLEHAHSRGLLHRDLKPSNILITADGMPMILDFNLSVVSEPGEAGSRARVGGTLPYMAPEHLDAFHPRGTTPSHAVDERSDLYSLGLILFEMVAGHHPFRDPPDGPPMAHVLDDMIAERRAGPPSARLTNPEIPWSLEAILRKCLDPEPWRRYQAAGDFAEDLRRFLEDLPLKYAPEPSLREQAAKFLRRNPQLRSSTSVALVALVLLVAIAGVLAGVRGRWQADAARLALRDFEADFTQCQLLLNTASDLDHDAENQLLHGLSRARETLDRFQMDRLGDRWAEGPIARHLDPTDRLLLAEQLAELLMLEARASVLSARDGPEGRYARALARAVERLGLAERIDPRPPSTLYAERASYAAALGLADRAARDRERAAELPPETARDYYLRGTAALAAGRPDRAEPQLDTAIGLDPRRFWSWFALGLCHFDQGRYAAASSDFAACTLLDPDSAWAHANRGLALALDGRVAEARRAYDRAVALDPDLVTARINRALASLELDEPRRAAADLEYAVNRNGRRDPALLAAWGEALARSGRRDEAERRFAVALEDRPDDPTILVARGFVRLADDPDSARLDFGRALSTSPRMARAHLGMAHALRADDPEAALGHLDEALDAEPGLIDAVQLRALVRARLGLRSCRADVDVLRHSPTPQRLYNASAALCVLSRSADEPGLLEDALSLLRRALDAGFPPAFARSDPDLEPLRTLAEFRRLLEIE</sequence>
<keyword evidence="4 11" id="KW-0418">Kinase</keyword>
<dbReference type="AlphaFoldDB" id="A0A518GWQ5"/>
<keyword evidence="1 11" id="KW-0808">Transferase</keyword>
<evidence type="ECO:0000259" key="10">
    <source>
        <dbReference type="PROSITE" id="PS50011"/>
    </source>
</evidence>
<reference evidence="11 12" key="1">
    <citation type="submission" date="2019-02" db="EMBL/GenBank/DDBJ databases">
        <title>Deep-cultivation of Planctomycetes and their phenomic and genomic characterization uncovers novel biology.</title>
        <authorList>
            <person name="Wiegand S."/>
            <person name="Jogler M."/>
            <person name="Boedeker C."/>
            <person name="Pinto D."/>
            <person name="Vollmers J."/>
            <person name="Rivas-Marin E."/>
            <person name="Kohn T."/>
            <person name="Peeters S.H."/>
            <person name="Heuer A."/>
            <person name="Rast P."/>
            <person name="Oberbeckmann S."/>
            <person name="Bunk B."/>
            <person name="Jeske O."/>
            <person name="Meyerdierks A."/>
            <person name="Storesund J.E."/>
            <person name="Kallscheuer N."/>
            <person name="Luecker S."/>
            <person name="Lage O.M."/>
            <person name="Pohl T."/>
            <person name="Merkel B.J."/>
            <person name="Hornburger P."/>
            <person name="Mueller R.-W."/>
            <person name="Bruemmer F."/>
            <person name="Labrenz M."/>
            <person name="Spormann A.M."/>
            <person name="Op den Camp H."/>
            <person name="Overmann J."/>
            <person name="Amann R."/>
            <person name="Jetten M.S.M."/>
            <person name="Mascher T."/>
            <person name="Medema M.H."/>
            <person name="Devos D.P."/>
            <person name="Kaster A.-K."/>
            <person name="Ovreas L."/>
            <person name="Rohde M."/>
            <person name="Galperin M.Y."/>
            <person name="Jogler C."/>
        </authorList>
    </citation>
    <scope>NUCLEOTIDE SEQUENCE [LARGE SCALE GENOMIC DNA]</scope>
    <source>
        <strain evidence="11 12">ElP</strain>
    </source>
</reference>